<protein>
    <submittedName>
        <fullName evidence="1">Uncharacterized protein</fullName>
    </submittedName>
</protein>
<reference evidence="1" key="1">
    <citation type="submission" date="2022-02" db="EMBL/GenBank/DDBJ databases">
        <title>Plant Genome Project.</title>
        <authorList>
            <person name="Zhang R.-G."/>
        </authorList>
    </citation>
    <scope>NUCLEOTIDE SEQUENCE</scope>
    <source>
        <strain evidence="1">AT1</strain>
    </source>
</reference>
<name>A0ACC0M9S4_RHOML</name>
<evidence type="ECO:0000313" key="2">
    <source>
        <dbReference type="Proteomes" id="UP001062846"/>
    </source>
</evidence>
<keyword evidence="2" id="KW-1185">Reference proteome</keyword>
<organism evidence="1 2">
    <name type="scientific">Rhododendron molle</name>
    <name type="common">Chinese azalea</name>
    <name type="synonym">Azalea mollis</name>
    <dbReference type="NCBI Taxonomy" id="49168"/>
    <lineage>
        <taxon>Eukaryota</taxon>
        <taxon>Viridiplantae</taxon>
        <taxon>Streptophyta</taxon>
        <taxon>Embryophyta</taxon>
        <taxon>Tracheophyta</taxon>
        <taxon>Spermatophyta</taxon>
        <taxon>Magnoliopsida</taxon>
        <taxon>eudicotyledons</taxon>
        <taxon>Gunneridae</taxon>
        <taxon>Pentapetalae</taxon>
        <taxon>asterids</taxon>
        <taxon>Ericales</taxon>
        <taxon>Ericaceae</taxon>
        <taxon>Ericoideae</taxon>
        <taxon>Rhodoreae</taxon>
        <taxon>Rhododendron</taxon>
    </lineage>
</organism>
<dbReference type="Proteomes" id="UP001062846">
    <property type="component" value="Chromosome 9"/>
</dbReference>
<sequence length="577" mass="66037">MGVIKEGTISGNFPSTEAFAVHYPGYPSSTTRAVETLGGSEGILKARCLQSNKLELHFRPEDPYSHPAFGELQPCNNFLLRISKRKDRNGQNTEDFNNVSKCVSEDEIHSSRMSCPQSVKTDQVNESQSASTSLPAEVQDDLSANIVSRISEAYHFNGMVDYQHVLAVHADVARRKKRNWADMEPQFEKGGLMDVDQEDLMILVPPLFSIKDVPEKVVLKPSVSLSSKKKQTGVIHHRWEIPKKVSWEKYIPEKSEQWEWQMAVCKLFDERPIWVKSSLAERLLDDGVQFGDHTLRRLLFRAAYYFSNGPFLRFWIRKGYDPRKDPESRIYQRIDFRVPPSLRSYDVTVATGLKHRWEDICSFRVFPYKYQTSLQLFELVDDYIQQEIRKPPQQATCSCATGWFPSSVLDSLRLCISVRFLSVYPKAGAESLLKSASERFNKSKRMQIYTKDKRLDEEIQQANAEAAELVGNEDKEELDDDGEDEDEEVEIDDDKDEEELDANEAFHLAGEDINFAPKACSYIDNDNISKNYLQELFGSFPFGGVDGHGLQDADNSDGEYPIYEQFSEGNFSDDDDY</sequence>
<proteinExistence type="predicted"/>
<comment type="caution">
    <text evidence="1">The sequence shown here is derived from an EMBL/GenBank/DDBJ whole genome shotgun (WGS) entry which is preliminary data.</text>
</comment>
<evidence type="ECO:0000313" key="1">
    <source>
        <dbReference type="EMBL" id="KAI8537158.1"/>
    </source>
</evidence>
<dbReference type="EMBL" id="CM046396">
    <property type="protein sequence ID" value="KAI8537158.1"/>
    <property type="molecule type" value="Genomic_DNA"/>
</dbReference>
<gene>
    <name evidence="1" type="ORF">RHMOL_Rhmol09G0004000</name>
</gene>
<accession>A0ACC0M9S4</accession>